<dbReference type="InterPro" id="IPR008676">
    <property type="entry name" value="MRG"/>
</dbReference>
<organism evidence="8 9">
    <name type="scientific">Porphyridium purpureum</name>
    <name type="common">Red alga</name>
    <name type="synonym">Porphyridium cruentum</name>
    <dbReference type="NCBI Taxonomy" id="35688"/>
    <lineage>
        <taxon>Eukaryota</taxon>
        <taxon>Rhodophyta</taxon>
        <taxon>Bangiophyceae</taxon>
        <taxon>Porphyridiales</taxon>
        <taxon>Porphyridiaceae</taxon>
        <taxon>Porphyridium</taxon>
    </lineage>
</organism>
<evidence type="ECO:0000256" key="3">
    <source>
        <dbReference type="ARBA" id="ARBA00023015"/>
    </source>
</evidence>
<gene>
    <name evidence="8" type="ORF">FVE85_8360</name>
</gene>
<dbReference type="GO" id="GO:0006325">
    <property type="term" value="P:chromatin organization"/>
    <property type="evidence" value="ECO:0007669"/>
    <property type="project" value="UniProtKB-KW"/>
</dbReference>
<dbReference type="Gene3D" id="1.10.274.30">
    <property type="entry name" value="MRG domain"/>
    <property type="match status" value="1"/>
</dbReference>
<dbReference type="GO" id="GO:0005634">
    <property type="term" value="C:nucleus"/>
    <property type="evidence" value="ECO:0007669"/>
    <property type="project" value="UniProtKB-SubCell"/>
</dbReference>
<evidence type="ECO:0000256" key="6">
    <source>
        <dbReference type="SAM" id="MobiDB-lite"/>
    </source>
</evidence>
<dbReference type="GO" id="GO:0000123">
    <property type="term" value="C:histone acetyltransferase complex"/>
    <property type="evidence" value="ECO:0007669"/>
    <property type="project" value="TreeGrafter"/>
</dbReference>
<feature type="domain" description="MRG" evidence="7">
    <location>
        <begin position="497"/>
        <end position="656"/>
    </location>
</feature>
<reference evidence="9" key="1">
    <citation type="journal article" date="2019" name="Nat. Commun.">
        <title>Expansion of phycobilisome linker gene families in mesophilic red algae.</title>
        <authorList>
            <person name="Lee J."/>
            <person name="Kim D."/>
            <person name="Bhattacharya D."/>
            <person name="Yoon H.S."/>
        </authorList>
    </citation>
    <scope>NUCLEOTIDE SEQUENCE [LARGE SCALE GENOMIC DNA]</scope>
    <source>
        <strain evidence="9">CCMP 1328</strain>
    </source>
</reference>
<dbReference type="PROSITE" id="PS51640">
    <property type="entry name" value="MRG"/>
    <property type="match status" value="1"/>
</dbReference>
<name>A0A5J4YKR8_PORPP</name>
<feature type="region of interest" description="Disordered" evidence="6">
    <location>
        <begin position="212"/>
        <end position="277"/>
    </location>
</feature>
<feature type="compositionally biased region" description="Basic and acidic residues" evidence="6">
    <location>
        <begin position="242"/>
        <end position="252"/>
    </location>
</feature>
<protein>
    <submittedName>
        <fullName evidence="8">Chromatin modification-related protein EAF3</fullName>
    </submittedName>
</protein>
<accession>A0A5J4YKR8</accession>
<dbReference type="InterPro" id="IPR038217">
    <property type="entry name" value="MRG_C_sf"/>
</dbReference>
<dbReference type="PANTHER" id="PTHR10880">
    <property type="entry name" value="MORTALITY FACTOR 4-LIKE PROTEIN"/>
    <property type="match status" value="1"/>
</dbReference>
<evidence type="ECO:0000256" key="5">
    <source>
        <dbReference type="ARBA" id="ARBA00023242"/>
    </source>
</evidence>
<keyword evidence="2" id="KW-0156">Chromatin regulator</keyword>
<keyword evidence="9" id="KW-1185">Reference proteome</keyword>
<dbReference type="EMBL" id="VRMN01000011">
    <property type="protein sequence ID" value="KAA8491878.1"/>
    <property type="molecule type" value="Genomic_DNA"/>
</dbReference>
<evidence type="ECO:0000256" key="1">
    <source>
        <dbReference type="ARBA" id="ARBA00004123"/>
    </source>
</evidence>
<keyword evidence="3" id="KW-0805">Transcription regulation</keyword>
<feature type="region of interest" description="Disordered" evidence="6">
    <location>
        <begin position="306"/>
        <end position="455"/>
    </location>
</feature>
<dbReference type="PANTHER" id="PTHR10880:SF15">
    <property type="entry name" value="MSL COMPLEX SUBUNIT 3"/>
    <property type="match status" value="1"/>
</dbReference>
<comment type="caution">
    <text evidence="8">The sequence shown here is derived from an EMBL/GenBank/DDBJ whole genome shotgun (WGS) entry which is preliminary data.</text>
</comment>
<proteinExistence type="predicted"/>
<feature type="compositionally biased region" description="Polar residues" evidence="6">
    <location>
        <begin position="218"/>
        <end position="231"/>
    </location>
</feature>
<evidence type="ECO:0000313" key="9">
    <source>
        <dbReference type="Proteomes" id="UP000324585"/>
    </source>
</evidence>
<feature type="compositionally biased region" description="Basic and acidic residues" evidence="6">
    <location>
        <begin position="379"/>
        <end position="390"/>
    </location>
</feature>
<evidence type="ECO:0000256" key="4">
    <source>
        <dbReference type="ARBA" id="ARBA00023163"/>
    </source>
</evidence>
<dbReference type="Pfam" id="PF05712">
    <property type="entry name" value="MRG"/>
    <property type="match status" value="1"/>
</dbReference>
<evidence type="ECO:0000313" key="8">
    <source>
        <dbReference type="EMBL" id="KAA8491878.1"/>
    </source>
</evidence>
<sequence>MYRHNSPQRIHLFRALSCAFQTCERGRSALAHECLGSDRSMPRKLREIPTILPVWSSSPPCLLLGWRWRAFTCDTRHSTLSRCPLARNSVLRRGELYEGRRSITRERTCESPETSRGTRLFKMRVYLPRRGEIARKDGRSCRAVPCRAVPCRAVPCRAVICRARGVVALRRLRTRLPTPTRPCSLAHSTSGVSSAPHDCTCAGERAPSMAAKLEPAHSCSSHTRQQRSTSARGAALAFMRTRTKERARDAGDAAKMSPRRIPSQPAKSRPSARGPRVSLSAIAKSVRAAKAAAAAEAAAVAATGETSRTSVESDQPAAANSAHQGKSENLSQNADATDTANIMGAESGEPSSPLETENTSALDSNKEKVPSSSTTGAIKKPDTGIEESKSPTEAAAVGGPGASKDTPPTPSATAAVGKSDAATEKPPTPIASADVVASKRDDNTDEMGRNDQPLAAETASKDCATEMKIGNAMSGVQTENACGVDGSDMTLRPSASEHGAPRSPTVLNFPGILNDLLIDDWEYVTKQHKLVRLPREPCVTGILNAWMATSADQDGTYKVSTMQVAHGLMDCFNACLGNMLLYRFEREQYNSFKASLEHSQKPFIAAHIYGVEHLIRMLFRMPVILNQMQIPQPISNEILDHVGILLRFIVANGKALISIAYDKAGSTYGE</sequence>
<keyword evidence="4" id="KW-0804">Transcription</keyword>
<feature type="compositionally biased region" description="Basic and acidic residues" evidence="6">
    <location>
        <begin position="437"/>
        <end position="449"/>
    </location>
</feature>
<dbReference type="Proteomes" id="UP000324585">
    <property type="component" value="Unassembled WGS sequence"/>
</dbReference>
<feature type="compositionally biased region" description="Polar residues" evidence="6">
    <location>
        <begin position="321"/>
        <end position="340"/>
    </location>
</feature>
<comment type="subcellular location">
    <subcellularLocation>
        <location evidence="1">Nucleus</location>
    </subcellularLocation>
</comment>
<evidence type="ECO:0000256" key="2">
    <source>
        <dbReference type="ARBA" id="ARBA00022853"/>
    </source>
</evidence>
<evidence type="ECO:0000259" key="7">
    <source>
        <dbReference type="Pfam" id="PF05712"/>
    </source>
</evidence>
<dbReference type="OrthoDB" id="124855at2759"/>
<dbReference type="GO" id="GO:0006355">
    <property type="term" value="P:regulation of DNA-templated transcription"/>
    <property type="evidence" value="ECO:0007669"/>
    <property type="project" value="InterPro"/>
</dbReference>
<keyword evidence="5" id="KW-0539">Nucleus</keyword>
<dbReference type="InterPro" id="IPR026541">
    <property type="entry name" value="MRG_dom"/>
</dbReference>
<dbReference type="AlphaFoldDB" id="A0A5J4YKR8"/>
<feature type="compositionally biased region" description="Polar residues" evidence="6">
    <location>
        <begin position="349"/>
        <end position="363"/>
    </location>
</feature>